<dbReference type="STRING" id="717606.PaecuDRAFT_1765"/>
<dbReference type="SUPFAM" id="SSF101898">
    <property type="entry name" value="NHL repeat"/>
    <property type="match status" value="1"/>
</dbReference>
<dbReference type="Gene3D" id="2.120.10.30">
    <property type="entry name" value="TolB, C-terminal domain"/>
    <property type="match status" value="1"/>
</dbReference>
<dbReference type="InterPro" id="IPR011748">
    <property type="entry name" value="Unchr_phage_tail-like"/>
</dbReference>
<sequence>MPVLDHNEIHYHAIRSPLSWRQGMLHQLELDDAGIRIQSANDYSTELAIDLDALLPSGAHIIDIAEGPSGMLLLLDEATRNVYAFNPLTMQLDRPEGTLRLLDAGYKLARGESGVIYALERGEGEQLRLAAYSEVTGQLIWTTDHQKGEAAGWSPYDIAIDHKGWSFVTQTEGAFAACFDPGGRFGGWIGKEEEQPSSEELGATLLDQPTGRRLTAAIADNGSLALLDIDAKVLRLYSPQAVLLREVQLDAAMHPASIAMDNRGVIYIGESDAQEGIQQPMIHLFNAQGDAIGPMTAYRGAAHRIVFSRERMILFHRDNRTMTLLRRKEALFRESGSPISKGEYISHSLDSTEEGIRWHKLAIDRTIPDNTLIRVTYLVSDSPMFHIDGMDRSLDDYLADSALRTGEKAAALSQLPWSEPSVNPREVLVRAEPGRYMWVRIQLYGSDKLTPSVVGIRADFPRLSYLRYLPAVYQEDAASRDLLERFLALIESFMTELDGTIASSPRWLDVDAMQGDYLRWLATWIGAVADPGWPEAKLRKLIKQMPELHRKRGTKAGLEQLVEIYTGERPIIVENHQLSAIPDPEAKKVYAELFGDDPYRFCVLLKPEQLTGLTELTAVKRMIELDKPAHTVADVTWLQPWIYLGGHTYLGMNTLLTKPSSRLDDDSILQRDTLLTDNTPFGQVDVRSGIGADTRLA</sequence>
<dbReference type="InterPro" id="IPR011042">
    <property type="entry name" value="6-blade_b-propeller_TolB-like"/>
</dbReference>
<dbReference type="eggNOG" id="COG4385">
    <property type="taxonomic scope" value="Bacteria"/>
</dbReference>
<dbReference type="OrthoDB" id="370073at2"/>
<protein>
    <submittedName>
        <fullName evidence="1">Phage tail protein</fullName>
    </submittedName>
</protein>
<evidence type="ECO:0000313" key="2">
    <source>
        <dbReference type="Proteomes" id="UP000005387"/>
    </source>
</evidence>
<dbReference type="NCBIfam" id="TIGR02242">
    <property type="entry name" value="tail_TIGR02242"/>
    <property type="match status" value="1"/>
</dbReference>
<organism evidence="1 2">
    <name type="scientific">Paenibacillus curdlanolyticus YK9</name>
    <dbReference type="NCBI Taxonomy" id="717606"/>
    <lineage>
        <taxon>Bacteria</taxon>
        <taxon>Bacillati</taxon>
        <taxon>Bacillota</taxon>
        <taxon>Bacilli</taxon>
        <taxon>Bacillales</taxon>
        <taxon>Paenibacillaceae</taxon>
        <taxon>Paenibacillus</taxon>
    </lineage>
</organism>
<dbReference type="EMBL" id="AEDD01000004">
    <property type="protein sequence ID" value="EFM11319.1"/>
    <property type="molecule type" value="Genomic_DNA"/>
</dbReference>
<dbReference type="RefSeq" id="WP_006037776.1">
    <property type="nucleotide sequence ID" value="NZ_AEDD01000004.1"/>
</dbReference>
<gene>
    <name evidence="1" type="ORF">PaecuDRAFT_1765</name>
</gene>
<reference evidence="1 2" key="1">
    <citation type="submission" date="2010-07" db="EMBL/GenBank/DDBJ databases">
        <title>The draft genome of Paenibacillus curdlanolyticus YK9.</title>
        <authorList>
            <consortium name="US DOE Joint Genome Institute (JGI-PGF)"/>
            <person name="Lucas S."/>
            <person name="Copeland A."/>
            <person name="Lapidus A."/>
            <person name="Cheng J.-F."/>
            <person name="Bruce D."/>
            <person name="Goodwin L."/>
            <person name="Pitluck S."/>
            <person name="Land M.L."/>
            <person name="Hauser L."/>
            <person name="Chang Y.-J."/>
            <person name="Jeffries C."/>
            <person name="Anderson I.J."/>
            <person name="Johnson E."/>
            <person name="Loganathan U."/>
            <person name="Mulhopadhyay B."/>
            <person name="Kyrpides N."/>
            <person name="Woyke T.J."/>
        </authorList>
    </citation>
    <scope>NUCLEOTIDE SEQUENCE [LARGE SCALE GENOMIC DNA]</scope>
    <source>
        <strain evidence="1 2">YK9</strain>
    </source>
</reference>
<dbReference type="AlphaFoldDB" id="E0I814"/>
<keyword evidence="2" id="KW-1185">Reference proteome</keyword>
<dbReference type="InterPro" id="IPR006521">
    <property type="entry name" value="Tail_protein_I"/>
</dbReference>
<dbReference type="eggNOG" id="COG3391">
    <property type="taxonomic scope" value="Bacteria"/>
</dbReference>
<evidence type="ECO:0000313" key="1">
    <source>
        <dbReference type="EMBL" id="EFM11319.1"/>
    </source>
</evidence>
<dbReference type="Pfam" id="PF09684">
    <property type="entry name" value="Tail_P2_I"/>
    <property type="match status" value="1"/>
</dbReference>
<dbReference type="Proteomes" id="UP000005387">
    <property type="component" value="Unassembled WGS sequence"/>
</dbReference>
<name>E0I814_9BACL</name>
<accession>E0I814</accession>
<proteinExistence type="predicted"/>